<evidence type="ECO:0000313" key="6">
    <source>
        <dbReference type="EMBL" id="CAA3011612.1"/>
    </source>
</evidence>
<dbReference type="InterPro" id="IPR050794">
    <property type="entry name" value="CPA2_transporter"/>
</dbReference>
<dbReference type="Gramene" id="OE9A056565T1">
    <property type="protein sequence ID" value="OE9A056565C1"/>
    <property type="gene ID" value="OE9A056565"/>
</dbReference>
<keyword evidence="7" id="KW-1185">Reference proteome</keyword>
<reference evidence="6 7" key="1">
    <citation type="submission" date="2019-12" db="EMBL/GenBank/DDBJ databases">
        <authorList>
            <person name="Alioto T."/>
            <person name="Alioto T."/>
            <person name="Gomez Garrido J."/>
        </authorList>
    </citation>
    <scope>NUCLEOTIDE SEQUENCE [LARGE SCALE GENOMIC DNA]</scope>
</reference>
<feature type="domain" description="Cation/H(+) antiporter central" evidence="5">
    <location>
        <begin position="25"/>
        <end position="144"/>
    </location>
</feature>
<protein>
    <submittedName>
        <fullName evidence="6">Cation H(+) antiporter 18</fullName>
    </submittedName>
</protein>
<evidence type="ECO:0000313" key="7">
    <source>
        <dbReference type="Proteomes" id="UP000594638"/>
    </source>
</evidence>
<dbReference type="Proteomes" id="UP000594638">
    <property type="component" value="Unassembled WGS sequence"/>
</dbReference>
<keyword evidence="2" id="KW-0633">Potassium transport</keyword>
<dbReference type="GO" id="GO:0006813">
    <property type="term" value="P:potassium ion transport"/>
    <property type="evidence" value="ECO:0007669"/>
    <property type="project" value="UniProtKB-KW"/>
</dbReference>
<organism evidence="6 7">
    <name type="scientific">Olea europaea subsp. europaea</name>
    <dbReference type="NCBI Taxonomy" id="158383"/>
    <lineage>
        <taxon>Eukaryota</taxon>
        <taxon>Viridiplantae</taxon>
        <taxon>Streptophyta</taxon>
        <taxon>Embryophyta</taxon>
        <taxon>Tracheophyta</taxon>
        <taxon>Spermatophyta</taxon>
        <taxon>Magnoliopsida</taxon>
        <taxon>eudicotyledons</taxon>
        <taxon>Gunneridae</taxon>
        <taxon>Pentapetalae</taxon>
        <taxon>asterids</taxon>
        <taxon>lamiids</taxon>
        <taxon>Lamiales</taxon>
        <taxon>Oleaceae</taxon>
        <taxon>Oleeae</taxon>
        <taxon>Olea</taxon>
    </lineage>
</organism>
<dbReference type="PANTHER" id="PTHR32468">
    <property type="entry name" value="CATION/H + ANTIPORTER"/>
    <property type="match status" value="1"/>
</dbReference>
<dbReference type="GO" id="GO:0012505">
    <property type="term" value="C:endomembrane system"/>
    <property type="evidence" value="ECO:0007669"/>
    <property type="project" value="TreeGrafter"/>
</dbReference>
<dbReference type="PANTHER" id="PTHR32468:SF34">
    <property type="entry name" value="CATION_H(+) ANTIPORTER 18"/>
    <property type="match status" value="1"/>
</dbReference>
<name>A0A8S0TZ29_OLEEU</name>
<dbReference type="InterPro" id="IPR057291">
    <property type="entry name" value="CHX17_2nd"/>
</dbReference>
<keyword evidence="1" id="KW-0813">Transport</keyword>
<sequence>MKAYLFMQCTSWSSLEIISNIDGTKSQKNGLPFWNKGQSSDANYVIVAFEAFQQLSKVSVRPMTSISSLSDMHMLEYICTTAERKSAAIIILPFHKHQRLDGSLETTRAGFRWDNHRLLQHASCLVGILVDLGLGRTSHISTSNDYDAFTCLVVF</sequence>
<dbReference type="Pfam" id="PF23256">
    <property type="entry name" value="CHX17_2nd"/>
    <property type="match status" value="1"/>
</dbReference>
<evidence type="ECO:0000256" key="1">
    <source>
        <dbReference type="ARBA" id="ARBA00022448"/>
    </source>
</evidence>
<comment type="caution">
    <text evidence="6">The sequence shown here is derived from an EMBL/GenBank/DDBJ whole genome shotgun (WGS) entry which is preliminary data.</text>
</comment>
<dbReference type="GO" id="GO:0098662">
    <property type="term" value="P:inorganic cation transmembrane transport"/>
    <property type="evidence" value="ECO:0007669"/>
    <property type="project" value="TreeGrafter"/>
</dbReference>
<accession>A0A8S0TZ29</accession>
<evidence type="ECO:0000259" key="5">
    <source>
        <dbReference type="Pfam" id="PF23256"/>
    </source>
</evidence>
<gene>
    <name evidence="6" type="ORF">OLEA9_A056565</name>
</gene>
<dbReference type="OrthoDB" id="1504643at2759"/>
<evidence type="ECO:0000256" key="4">
    <source>
        <dbReference type="ARBA" id="ARBA00023065"/>
    </source>
</evidence>
<dbReference type="AlphaFoldDB" id="A0A8S0TZ29"/>
<evidence type="ECO:0000256" key="3">
    <source>
        <dbReference type="ARBA" id="ARBA00022958"/>
    </source>
</evidence>
<keyword evidence="3" id="KW-0630">Potassium</keyword>
<evidence type="ECO:0000256" key="2">
    <source>
        <dbReference type="ARBA" id="ARBA00022538"/>
    </source>
</evidence>
<dbReference type="GO" id="GO:0006885">
    <property type="term" value="P:regulation of pH"/>
    <property type="evidence" value="ECO:0007669"/>
    <property type="project" value="TreeGrafter"/>
</dbReference>
<keyword evidence="4" id="KW-0406">Ion transport</keyword>
<proteinExistence type="predicted"/>
<dbReference type="EMBL" id="CACTIH010007372">
    <property type="protein sequence ID" value="CAA3011612.1"/>
    <property type="molecule type" value="Genomic_DNA"/>
</dbReference>